<protein>
    <submittedName>
        <fullName evidence="1">Uncharacterized protein</fullName>
    </submittedName>
</protein>
<dbReference type="EMBL" id="LJIW01000002">
    <property type="protein sequence ID" value="PNG89646.1"/>
    <property type="molecule type" value="Genomic_DNA"/>
</dbReference>
<evidence type="ECO:0000313" key="1">
    <source>
        <dbReference type="EMBL" id="PNG89646.1"/>
    </source>
</evidence>
<comment type="caution">
    <text evidence="1">The sequence shown here is derived from an EMBL/GenBank/DDBJ whole genome shotgun (WGS) entry which is preliminary data.</text>
</comment>
<dbReference type="Proteomes" id="UP000236520">
    <property type="component" value="Unassembled WGS sequence"/>
</dbReference>
<gene>
    <name evidence="1" type="ORF">SMF913_25111</name>
</gene>
<evidence type="ECO:0000313" key="2">
    <source>
        <dbReference type="Proteomes" id="UP000236520"/>
    </source>
</evidence>
<keyword evidence="2" id="KW-1185">Reference proteome</keyword>
<name>A0A2J7YNQ8_STRMQ</name>
<organism evidence="1 2">
    <name type="scientific">Streptomyces malaysiensis</name>
    <dbReference type="NCBI Taxonomy" id="92644"/>
    <lineage>
        <taxon>Bacteria</taxon>
        <taxon>Bacillati</taxon>
        <taxon>Actinomycetota</taxon>
        <taxon>Actinomycetes</taxon>
        <taxon>Kitasatosporales</taxon>
        <taxon>Streptomycetaceae</taxon>
        <taxon>Streptomyces</taxon>
        <taxon>Streptomyces violaceusniger group</taxon>
    </lineage>
</organism>
<accession>A0A2J7YNQ8</accession>
<reference evidence="1 2" key="1">
    <citation type="submission" date="2015-09" db="EMBL/GenBank/DDBJ databases">
        <title>Genome sequence, genome mining and natural product profiling of a biocontrol bacterium Streptomyces malaysiensis F913.</title>
        <authorList>
            <person name="Xu Y."/>
            <person name="Wei J."/>
            <person name="Xie J."/>
            <person name="Li T."/>
            <person name="Zhou Z."/>
        </authorList>
    </citation>
    <scope>NUCLEOTIDE SEQUENCE [LARGE SCALE GENOMIC DNA]</scope>
    <source>
        <strain evidence="1 2">F913</strain>
    </source>
</reference>
<dbReference type="AlphaFoldDB" id="A0A2J7YNQ8"/>
<sequence length="40" mass="4684">MGDLPQPDGSTIQWVDEEHTVRERWRALVTARRDHLRGAQ</sequence>
<proteinExistence type="predicted"/>